<dbReference type="GeneID" id="63832154"/>
<dbReference type="EMBL" id="MU032345">
    <property type="protein sequence ID" value="KAF3768449.1"/>
    <property type="molecule type" value="Genomic_DNA"/>
</dbReference>
<evidence type="ECO:0000256" key="1">
    <source>
        <dbReference type="SAM" id="MobiDB-lite"/>
    </source>
</evidence>
<evidence type="ECO:0000313" key="3">
    <source>
        <dbReference type="Proteomes" id="UP000803844"/>
    </source>
</evidence>
<reference evidence="2" key="1">
    <citation type="journal article" date="2020" name="Phytopathology">
        <title>Genome sequence of the chestnut blight fungus Cryphonectria parasitica EP155: A fundamental resource for an archetypical invasive plant pathogen.</title>
        <authorList>
            <person name="Crouch J.A."/>
            <person name="Dawe A."/>
            <person name="Aerts A."/>
            <person name="Barry K."/>
            <person name="Churchill A.C.L."/>
            <person name="Grimwood J."/>
            <person name="Hillman B."/>
            <person name="Milgroom M.G."/>
            <person name="Pangilinan J."/>
            <person name="Smith M."/>
            <person name="Salamov A."/>
            <person name="Schmutz J."/>
            <person name="Yadav J."/>
            <person name="Grigoriev I.V."/>
            <person name="Nuss D."/>
        </authorList>
    </citation>
    <scope>NUCLEOTIDE SEQUENCE</scope>
    <source>
        <strain evidence="2">EP155</strain>
    </source>
</reference>
<organism evidence="2 3">
    <name type="scientific">Cryphonectria parasitica (strain ATCC 38755 / EP155)</name>
    <dbReference type="NCBI Taxonomy" id="660469"/>
    <lineage>
        <taxon>Eukaryota</taxon>
        <taxon>Fungi</taxon>
        <taxon>Dikarya</taxon>
        <taxon>Ascomycota</taxon>
        <taxon>Pezizomycotina</taxon>
        <taxon>Sordariomycetes</taxon>
        <taxon>Sordariomycetidae</taxon>
        <taxon>Diaporthales</taxon>
        <taxon>Cryphonectriaceae</taxon>
        <taxon>Cryphonectria-Endothia species complex</taxon>
        <taxon>Cryphonectria</taxon>
    </lineage>
</organism>
<proteinExistence type="predicted"/>
<accession>A0A9P4Y8N8</accession>
<feature type="compositionally biased region" description="Polar residues" evidence="1">
    <location>
        <begin position="96"/>
        <end position="106"/>
    </location>
</feature>
<sequence length="118" mass="12555">MVAWEPSGRPTAEEALADPAAWEQTAVAEEPVLEDEQHQSSSGETSRARRGRRSGGPSITSSHDMNRKRAHESSPQPAMAGASQSGANKKKKGMMPTSQPSGQEGVTVQEPETAFHTS</sequence>
<gene>
    <name evidence="2" type="ORF">M406DRAFT_102719</name>
</gene>
<keyword evidence="3" id="KW-1185">Reference proteome</keyword>
<evidence type="ECO:0000313" key="2">
    <source>
        <dbReference type="EMBL" id="KAF3768449.1"/>
    </source>
</evidence>
<protein>
    <submittedName>
        <fullName evidence="2">Uncharacterized protein</fullName>
    </submittedName>
</protein>
<feature type="region of interest" description="Disordered" evidence="1">
    <location>
        <begin position="1"/>
        <end position="118"/>
    </location>
</feature>
<name>A0A9P4Y8N8_CRYP1</name>
<dbReference type="Proteomes" id="UP000803844">
    <property type="component" value="Unassembled WGS sequence"/>
</dbReference>
<comment type="caution">
    <text evidence="2">The sequence shown here is derived from an EMBL/GenBank/DDBJ whole genome shotgun (WGS) entry which is preliminary data.</text>
</comment>
<dbReference type="RefSeq" id="XP_040779410.1">
    <property type="nucleotide sequence ID" value="XM_040915025.1"/>
</dbReference>
<dbReference type="AlphaFoldDB" id="A0A9P4Y8N8"/>